<keyword evidence="7" id="KW-1185">Reference proteome</keyword>
<reference evidence="6 7" key="1">
    <citation type="submission" date="2019-06" db="EMBL/GenBank/DDBJ databases">
        <title>Genome sequence of Litorilinea aerophila BAA-2444.</title>
        <authorList>
            <person name="Maclea K.S."/>
            <person name="Maurais E.G."/>
            <person name="Iannazzi L.C."/>
        </authorList>
    </citation>
    <scope>NUCLEOTIDE SEQUENCE [LARGE SCALE GENOMIC DNA]</scope>
    <source>
        <strain evidence="6 7">ATCC BAA-2444</strain>
    </source>
</reference>
<dbReference type="Pfam" id="PF03704">
    <property type="entry name" value="BTAD"/>
    <property type="match status" value="1"/>
</dbReference>
<dbReference type="EMBL" id="VIGC01000011">
    <property type="protein sequence ID" value="TQE95789.1"/>
    <property type="molecule type" value="Genomic_DNA"/>
</dbReference>
<keyword evidence="2" id="KW-0238">DNA-binding</keyword>
<dbReference type="PRINTS" id="PR00364">
    <property type="entry name" value="DISEASERSIST"/>
</dbReference>
<name>A0A540VG96_9CHLR</name>
<dbReference type="InterPro" id="IPR051677">
    <property type="entry name" value="AfsR-DnrI-RedD_regulator"/>
</dbReference>
<evidence type="ECO:0000256" key="1">
    <source>
        <dbReference type="ARBA" id="ARBA00005820"/>
    </source>
</evidence>
<dbReference type="GO" id="GO:0003677">
    <property type="term" value="F:DNA binding"/>
    <property type="evidence" value="ECO:0007669"/>
    <property type="project" value="UniProtKB-KW"/>
</dbReference>
<proteinExistence type="inferred from homology"/>
<dbReference type="Gene3D" id="1.10.10.10">
    <property type="entry name" value="Winged helix-like DNA-binding domain superfamily/Winged helix DNA-binding domain"/>
    <property type="match status" value="1"/>
</dbReference>
<protein>
    <recommendedName>
        <fullName evidence="8">Bacterial transcriptional activator domain-containing protein</fullName>
    </recommendedName>
</protein>
<feature type="domain" description="OmpR/PhoB-type" evidence="4">
    <location>
        <begin position="65"/>
        <end position="141"/>
    </location>
</feature>
<dbReference type="InterPro" id="IPR049945">
    <property type="entry name" value="AAA_22"/>
</dbReference>
<dbReference type="InParanoid" id="A0A540VG96"/>
<organism evidence="6 7">
    <name type="scientific">Litorilinea aerophila</name>
    <dbReference type="NCBI Taxonomy" id="1204385"/>
    <lineage>
        <taxon>Bacteria</taxon>
        <taxon>Bacillati</taxon>
        <taxon>Chloroflexota</taxon>
        <taxon>Caldilineae</taxon>
        <taxon>Caldilineales</taxon>
        <taxon>Caldilineaceae</taxon>
        <taxon>Litorilinea</taxon>
    </lineage>
</organism>
<dbReference type="Proteomes" id="UP000317371">
    <property type="component" value="Unassembled WGS sequence"/>
</dbReference>
<dbReference type="SUPFAM" id="SSF48452">
    <property type="entry name" value="TPR-like"/>
    <property type="match status" value="1"/>
</dbReference>
<evidence type="ECO:0000259" key="5">
    <source>
        <dbReference type="SMART" id="SM01043"/>
    </source>
</evidence>
<dbReference type="GO" id="GO:0016887">
    <property type="term" value="F:ATP hydrolysis activity"/>
    <property type="evidence" value="ECO:0007669"/>
    <property type="project" value="InterPro"/>
</dbReference>
<gene>
    <name evidence="6" type="ORF">FKZ61_10125</name>
</gene>
<feature type="region of interest" description="Disordered" evidence="3">
    <location>
        <begin position="1"/>
        <end position="44"/>
    </location>
</feature>
<feature type="compositionally biased region" description="Polar residues" evidence="3">
    <location>
        <begin position="19"/>
        <end position="31"/>
    </location>
</feature>
<dbReference type="InterPro" id="IPR027417">
    <property type="entry name" value="P-loop_NTPase"/>
</dbReference>
<dbReference type="Pfam" id="PF13401">
    <property type="entry name" value="AAA_22"/>
    <property type="match status" value="1"/>
</dbReference>
<dbReference type="SMART" id="SM00862">
    <property type="entry name" value="Trans_reg_C"/>
    <property type="match status" value="1"/>
</dbReference>
<comment type="caution">
    <text evidence="6">The sequence shown here is derived from an EMBL/GenBank/DDBJ whole genome shotgun (WGS) entry which is preliminary data.</text>
</comment>
<accession>A0A540VG96</accession>
<sequence>MPSTSPASRPSAPTRIPGQRTSRTPGNNGEQSGRRGRSLPPDREVNRMTGLQILSLGPFQILDGEEVVETITAPKARALLAYLAARHRQPHSRQELAALLWPDHPEPQARQNLRQILHRLQKSLPPTGDDLLLVRWQTVQLNAQAAALVDVATFTDELAAVHNHGHDDPARCAPCCRRLAAVISLYRGDFLADLDAESPAFDDWVQLERSWLRGQAQWALDVLVRHARSEGDFESVAALARQLLAIDPLLEEAHRQLMEALAHLGQRAQALAHFSNARRLFQEELGMEPGAETFALVEAIRADAIGRGAASASTGPAPELTGLGNQLPLSRTPFVGRARELGQAEEWLADPHCHLVTLVGTDGVGKSRLALQLARRRALAYPHGVRCVSLAGVTTPAMFRYALAAALPLPGAPLEARADGQRLLAHLQAHRMLLILDQYQAPWPGLELVVELLQTAPGLQFLITAPQPLKLRAEWLVDVQGLPGGAPVSGERRHLFFQLLAASQERGSPGAQADRLAEQVGELCQGNPLAMELAAGAAFRLSLPQLQDELVRWRKVHPADPVAAAFECAWASLDGERRRRLMALAVFPGGFTPAAASTVAQARPEDLRLLVKTMLAHPVGRMLPSGPLRLAFHDRVWRLLAEKLAAHPEAWEQAHRRLCRFLTRQMSLLGGVLSSGAPGKAPASLAAEWLNLCHARDWAHRHWPDGPASPLLDQLSWLPRND</sequence>
<dbReference type="InterPro" id="IPR005158">
    <property type="entry name" value="BTAD"/>
</dbReference>
<dbReference type="SUPFAM" id="SSF52540">
    <property type="entry name" value="P-loop containing nucleoside triphosphate hydrolases"/>
    <property type="match status" value="1"/>
</dbReference>
<feature type="domain" description="Bacterial transcriptional activator" evidence="5">
    <location>
        <begin position="149"/>
        <end position="301"/>
    </location>
</feature>
<dbReference type="SUPFAM" id="SSF46894">
    <property type="entry name" value="C-terminal effector domain of the bipartite response regulators"/>
    <property type="match status" value="1"/>
</dbReference>
<feature type="compositionally biased region" description="Low complexity" evidence="3">
    <location>
        <begin position="1"/>
        <end position="15"/>
    </location>
</feature>
<dbReference type="GO" id="GO:0006355">
    <property type="term" value="P:regulation of DNA-templated transcription"/>
    <property type="evidence" value="ECO:0007669"/>
    <property type="project" value="InterPro"/>
</dbReference>
<dbReference type="InterPro" id="IPR036388">
    <property type="entry name" value="WH-like_DNA-bd_sf"/>
</dbReference>
<evidence type="ECO:0000313" key="7">
    <source>
        <dbReference type="Proteomes" id="UP000317371"/>
    </source>
</evidence>
<dbReference type="Gene3D" id="3.40.50.300">
    <property type="entry name" value="P-loop containing nucleotide triphosphate hydrolases"/>
    <property type="match status" value="1"/>
</dbReference>
<dbReference type="SMART" id="SM01043">
    <property type="entry name" value="BTAD"/>
    <property type="match status" value="1"/>
</dbReference>
<comment type="similarity">
    <text evidence="1">Belongs to the AfsR/DnrI/RedD regulatory family.</text>
</comment>
<evidence type="ECO:0000256" key="3">
    <source>
        <dbReference type="SAM" id="MobiDB-lite"/>
    </source>
</evidence>
<dbReference type="InterPro" id="IPR016032">
    <property type="entry name" value="Sig_transdc_resp-reg_C-effctor"/>
</dbReference>
<dbReference type="OrthoDB" id="9812579at2"/>
<evidence type="ECO:0000259" key="4">
    <source>
        <dbReference type="SMART" id="SM00862"/>
    </source>
</evidence>
<dbReference type="InterPro" id="IPR001867">
    <property type="entry name" value="OmpR/PhoB-type_DNA-bd"/>
</dbReference>
<evidence type="ECO:0008006" key="8">
    <source>
        <dbReference type="Google" id="ProtNLM"/>
    </source>
</evidence>
<evidence type="ECO:0000256" key="2">
    <source>
        <dbReference type="ARBA" id="ARBA00023125"/>
    </source>
</evidence>
<dbReference type="AlphaFoldDB" id="A0A540VG96"/>
<dbReference type="PANTHER" id="PTHR35807">
    <property type="entry name" value="TRANSCRIPTIONAL REGULATOR REDD-RELATED"/>
    <property type="match status" value="1"/>
</dbReference>
<dbReference type="InterPro" id="IPR011990">
    <property type="entry name" value="TPR-like_helical_dom_sf"/>
</dbReference>
<dbReference type="GO" id="GO:0000160">
    <property type="term" value="P:phosphorelay signal transduction system"/>
    <property type="evidence" value="ECO:0007669"/>
    <property type="project" value="InterPro"/>
</dbReference>
<dbReference type="Gene3D" id="1.25.40.10">
    <property type="entry name" value="Tetratricopeptide repeat domain"/>
    <property type="match status" value="1"/>
</dbReference>
<evidence type="ECO:0000313" key="6">
    <source>
        <dbReference type="EMBL" id="TQE95789.1"/>
    </source>
</evidence>